<comment type="caution">
    <text evidence="3">The sequence shown here is derived from an EMBL/GenBank/DDBJ whole genome shotgun (WGS) entry which is preliminary data.</text>
</comment>
<keyword evidence="1" id="KW-0472">Membrane</keyword>
<dbReference type="PROSITE" id="PS50222">
    <property type="entry name" value="EF_HAND_2"/>
    <property type="match status" value="1"/>
</dbReference>
<keyword evidence="1" id="KW-0812">Transmembrane</keyword>
<evidence type="ECO:0000313" key="3">
    <source>
        <dbReference type="EMBL" id="MFC4348253.1"/>
    </source>
</evidence>
<proteinExistence type="predicted"/>
<dbReference type="Pfam" id="PF13202">
    <property type="entry name" value="EF-hand_5"/>
    <property type="match status" value="1"/>
</dbReference>
<dbReference type="InterPro" id="IPR018247">
    <property type="entry name" value="EF_Hand_1_Ca_BS"/>
</dbReference>
<dbReference type="EMBL" id="JBHSCR010000007">
    <property type="protein sequence ID" value="MFC4348253.1"/>
    <property type="molecule type" value="Genomic_DNA"/>
</dbReference>
<keyword evidence="4" id="KW-1185">Reference proteome</keyword>
<keyword evidence="1" id="KW-1133">Transmembrane helix</keyword>
<sequence>MSKQNEEMTRPEKKSEAIEIRVPHETKQQFMDACKADERTASEVLRCAIDVYLDRGGFSRGRRHWLYGALFASCIAAVGATYVAISSLEQNDRLTASHSELLKANQAFSRMMAAGWEQENPLLHLYFDKSDTNGDERLTQDEFVKSIVSRGTVSDGLGTEGETVMMKVGVGVIIPTEDARALHREGLAQTCFQALGEIGDTQRAREFLELDTNADNQLTLTELGQSKRIPVLYEIQRDFMLKDADGDGLLTYDETKEDVSVWRGKNATLQNDTTNTVWGELPEACKNPNSTNPQGRLFIKAEKLKRFMIGEFPGGAIAPQPKHFDRLDLDGSGSLDFAEFVAWYNRGLGDFIGD</sequence>
<dbReference type="InterPro" id="IPR002048">
    <property type="entry name" value="EF_hand_dom"/>
</dbReference>
<gene>
    <name evidence="3" type="ORF">ACFO5Q_10390</name>
</gene>
<dbReference type="RefSeq" id="WP_068145872.1">
    <property type="nucleotide sequence ID" value="NZ_JBHSCR010000007.1"/>
</dbReference>
<dbReference type="Proteomes" id="UP001595776">
    <property type="component" value="Unassembled WGS sequence"/>
</dbReference>
<name>A0ABV8UCP8_9PROT</name>
<dbReference type="Gene3D" id="1.10.238.10">
    <property type="entry name" value="EF-hand"/>
    <property type="match status" value="2"/>
</dbReference>
<protein>
    <submittedName>
        <fullName evidence="3">EF-hand domain-containing protein</fullName>
    </submittedName>
</protein>
<dbReference type="InterPro" id="IPR011992">
    <property type="entry name" value="EF-hand-dom_pair"/>
</dbReference>
<feature type="transmembrane region" description="Helical" evidence="1">
    <location>
        <begin position="65"/>
        <end position="85"/>
    </location>
</feature>
<accession>A0ABV8UCP8</accession>
<dbReference type="SUPFAM" id="SSF47473">
    <property type="entry name" value="EF-hand"/>
    <property type="match status" value="1"/>
</dbReference>
<evidence type="ECO:0000313" key="4">
    <source>
        <dbReference type="Proteomes" id="UP001595776"/>
    </source>
</evidence>
<reference evidence="4" key="1">
    <citation type="journal article" date="2019" name="Int. J. Syst. Evol. Microbiol.">
        <title>The Global Catalogue of Microorganisms (GCM) 10K type strain sequencing project: providing services to taxonomists for standard genome sequencing and annotation.</title>
        <authorList>
            <consortium name="The Broad Institute Genomics Platform"/>
            <consortium name="The Broad Institute Genome Sequencing Center for Infectious Disease"/>
            <person name="Wu L."/>
            <person name="Ma J."/>
        </authorList>
    </citation>
    <scope>NUCLEOTIDE SEQUENCE [LARGE SCALE GENOMIC DNA]</scope>
    <source>
        <strain evidence="4">CGMCC 1.15304</strain>
    </source>
</reference>
<evidence type="ECO:0000259" key="2">
    <source>
        <dbReference type="PROSITE" id="PS50222"/>
    </source>
</evidence>
<feature type="domain" description="EF-hand" evidence="2">
    <location>
        <begin position="324"/>
        <end position="350"/>
    </location>
</feature>
<organism evidence="3 4">
    <name type="scientific">Kordiimonas lipolytica</name>
    <dbReference type="NCBI Taxonomy" id="1662421"/>
    <lineage>
        <taxon>Bacteria</taxon>
        <taxon>Pseudomonadati</taxon>
        <taxon>Pseudomonadota</taxon>
        <taxon>Alphaproteobacteria</taxon>
        <taxon>Kordiimonadales</taxon>
        <taxon>Kordiimonadaceae</taxon>
        <taxon>Kordiimonas</taxon>
    </lineage>
</organism>
<evidence type="ECO:0000256" key="1">
    <source>
        <dbReference type="SAM" id="Phobius"/>
    </source>
</evidence>
<dbReference type="PROSITE" id="PS00018">
    <property type="entry name" value="EF_HAND_1"/>
    <property type="match status" value="1"/>
</dbReference>